<evidence type="ECO:0000256" key="5">
    <source>
        <dbReference type="ARBA" id="ARBA00023136"/>
    </source>
</evidence>
<dbReference type="OrthoDB" id="1845386at2759"/>
<dbReference type="InParanoid" id="A0A1Y2B445"/>
<dbReference type="Pfam" id="PF05131">
    <property type="entry name" value="Pep3_Vps18"/>
    <property type="match status" value="1"/>
</dbReference>
<feature type="compositionally biased region" description="Low complexity" evidence="9">
    <location>
        <begin position="18"/>
        <end position="30"/>
    </location>
</feature>
<dbReference type="Pfam" id="PF26148">
    <property type="entry name" value="VPS18_RING_C"/>
    <property type="match status" value="1"/>
</dbReference>
<organism evidence="12 13">
    <name type="scientific">Naematelia encephala</name>
    <dbReference type="NCBI Taxonomy" id="71784"/>
    <lineage>
        <taxon>Eukaryota</taxon>
        <taxon>Fungi</taxon>
        <taxon>Dikarya</taxon>
        <taxon>Basidiomycota</taxon>
        <taxon>Agaricomycotina</taxon>
        <taxon>Tremellomycetes</taxon>
        <taxon>Tremellales</taxon>
        <taxon>Naemateliaceae</taxon>
        <taxon>Naematelia</taxon>
    </lineage>
</organism>
<dbReference type="GO" id="GO:0006886">
    <property type="term" value="P:intracellular protein transport"/>
    <property type="evidence" value="ECO:0007669"/>
    <property type="project" value="UniProtKB-UniRule"/>
</dbReference>
<feature type="region of interest" description="Disordered" evidence="9">
    <location>
        <begin position="397"/>
        <end position="437"/>
    </location>
</feature>
<dbReference type="GO" id="GO:0048284">
    <property type="term" value="P:organelle fusion"/>
    <property type="evidence" value="ECO:0007669"/>
    <property type="project" value="TreeGrafter"/>
</dbReference>
<dbReference type="GO" id="GO:0006904">
    <property type="term" value="P:vesicle docking involved in exocytosis"/>
    <property type="evidence" value="ECO:0007669"/>
    <property type="project" value="TreeGrafter"/>
</dbReference>
<keyword evidence="8" id="KW-0175">Coiled coil</keyword>
<feature type="repeat" description="CHCR" evidence="7">
    <location>
        <begin position="750"/>
        <end position="914"/>
    </location>
</feature>
<name>A0A1Y2B445_9TREE</name>
<evidence type="ECO:0000256" key="3">
    <source>
        <dbReference type="ARBA" id="ARBA00022771"/>
    </source>
</evidence>
<dbReference type="CDD" id="cd16462">
    <property type="entry name" value="RING-H2_Pep3p-like"/>
    <property type="match status" value="1"/>
</dbReference>
<dbReference type="EMBL" id="MCFC01000025">
    <property type="protein sequence ID" value="ORY29496.1"/>
    <property type="molecule type" value="Genomic_DNA"/>
</dbReference>
<evidence type="ECO:0000256" key="4">
    <source>
        <dbReference type="ARBA" id="ARBA00022833"/>
    </source>
</evidence>
<dbReference type="GO" id="GO:0030897">
    <property type="term" value="C:HOPS complex"/>
    <property type="evidence" value="ECO:0007669"/>
    <property type="project" value="TreeGrafter"/>
</dbReference>
<comment type="caution">
    <text evidence="12">The sequence shown here is derived from an EMBL/GenBank/DDBJ whole genome shotgun (WGS) entry which is preliminary data.</text>
</comment>
<comment type="similarity">
    <text evidence="1">Belongs to the VPS18 family.</text>
</comment>
<dbReference type="GO" id="GO:0008270">
    <property type="term" value="F:zinc ion binding"/>
    <property type="evidence" value="ECO:0007669"/>
    <property type="project" value="UniProtKB-KW"/>
</dbReference>
<feature type="region of interest" description="Disordered" evidence="9">
    <location>
        <begin position="1124"/>
        <end position="1151"/>
    </location>
</feature>
<evidence type="ECO:0000256" key="7">
    <source>
        <dbReference type="PROSITE-ProRule" id="PRU01006"/>
    </source>
</evidence>
<evidence type="ECO:0000256" key="1">
    <source>
        <dbReference type="ARBA" id="ARBA00010454"/>
    </source>
</evidence>
<accession>A0A1Y2B445</accession>
<evidence type="ECO:0000259" key="11">
    <source>
        <dbReference type="Pfam" id="PF26148"/>
    </source>
</evidence>
<feature type="region of interest" description="Disordered" evidence="9">
    <location>
        <begin position="347"/>
        <end position="377"/>
    </location>
</feature>
<feature type="compositionally biased region" description="Basic and acidic residues" evidence="9">
    <location>
        <begin position="1141"/>
        <end position="1151"/>
    </location>
</feature>
<feature type="domain" description="Pep3/Vps18 beta-propeller" evidence="10">
    <location>
        <begin position="82"/>
        <end position="523"/>
    </location>
</feature>
<feature type="compositionally biased region" description="Polar residues" evidence="9">
    <location>
        <begin position="207"/>
        <end position="219"/>
    </location>
</feature>
<keyword evidence="4" id="KW-0862">Zinc</keyword>
<protein>
    <submittedName>
        <fullName evidence="12">Pep3/Vps18/deep orange family-domain-containing protein</fullName>
    </submittedName>
</protein>
<reference evidence="12 13" key="1">
    <citation type="submission" date="2016-07" db="EMBL/GenBank/DDBJ databases">
        <title>Pervasive Adenine N6-methylation of Active Genes in Fungi.</title>
        <authorList>
            <consortium name="DOE Joint Genome Institute"/>
            <person name="Mondo S.J."/>
            <person name="Dannebaum R.O."/>
            <person name="Kuo R.C."/>
            <person name="Labutti K."/>
            <person name="Haridas S."/>
            <person name="Kuo A."/>
            <person name="Salamov A."/>
            <person name="Ahrendt S.R."/>
            <person name="Lipzen A."/>
            <person name="Sullivan W."/>
            <person name="Andreopoulos W.B."/>
            <person name="Clum A."/>
            <person name="Lindquist E."/>
            <person name="Daum C."/>
            <person name="Ramamoorthy G.K."/>
            <person name="Gryganskyi A."/>
            <person name="Culley D."/>
            <person name="Magnuson J.K."/>
            <person name="James T.Y."/>
            <person name="O'Malley M.A."/>
            <person name="Stajich J.E."/>
            <person name="Spatafora J.W."/>
            <person name="Visel A."/>
            <person name="Grigoriev I.V."/>
        </authorList>
    </citation>
    <scope>NUCLEOTIDE SEQUENCE [LARGE SCALE GENOMIC DNA]</scope>
    <source>
        <strain evidence="12 13">68-887.2</strain>
    </source>
</reference>
<dbReference type="GO" id="GO:0007033">
    <property type="term" value="P:vacuole organization"/>
    <property type="evidence" value="ECO:0007669"/>
    <property type="project" value="TreeGrafter"/>
</dbReference>
<feature type="region of interest" description="Disordered" evidence="9">
    <location>
        <begin position="1057"/>
        <end position="1081"/>
    </location>
</feature>
<dbReference type="GO" id="GO:0007032">
    <property type="term" value="P:endosome organization"/>
    <property type="evidence" value="ECO:0007669"/>
    <property type="project" value="TreeGrafter"/>
</dbReference>
<dbReference type="InterPro" id="IPR000547">
    <property type="entry name" value="Clathrin_H-chain/VPS_repeat"/>
</dbReference>
<dbReference type="AlphaFoldDB" id="A0A1Y2B445"/>
<evidence type="ECO:0000259" key="10">
    <source>
        <dbReference type="Pfam" id="PF05131"/>
    </source>
</evidence>
<dbReference type="GO" id="GO:0005768">
    <property type="term" value="C:endosome"/>
    <property type="evidence" value="ECO:0007669"/>
    <property type="project" value="TreeGrafter"/>
</dbReference>
<feature type="domain" description="Pep3/Vps18 RING C-terminal" evidence="11">
    <location>
        <begin position="989"/>
        <end position="1044"/>
    </location>
</feature>
<comment type="subcellular location">
    <subcellularLocation>
        <location evidence="6">Endomembrane system</location>
        <topology evidence="6">Peripheral membrane protein</topology>
        <orientation evidence="6">Cytoplasmic side</orientation>
    </subcellularLocation>
</comment>
<evidence type="ECO:0000313" key="13">
    <source>
        <dbReference type="Proteomes" id="UP000193986"/>
    </source>
</evidence>
<dbReference type="STRING" id="71784.A0A1Y2B445"/>
<keyword evidence="3" id="KW-0863">Zinc-finger</keyword>
<evidence type="ECO:0000313" key="12">
    <source>
        <dbReference type="EMBL" id="ORY29496.1"/>
    </source>
</evidence>
<evidence type="ECO:0000256" key="2">
    <source>
        <dbReference type="ARBA" id="ARBA00022723"/>
    </source>
</evidence>
<feature type="region of interest" description="Disordered" evidence="9">
    <location>
        <begin position="1"/>
        <end position="33"/>
    </location>
</feature>
<dbReference type="PROSITE" id="PS50236">
    <property type="entry name" value="CHCR"/>
    <property type="match status" value="1"/>
</dbReference>
<feature type="compositionally biased region" description="Polar residues" evidence="9">
    <location>
        <begin position="1057"/>
        <end position="1073"/>
    </location>
</feature>
<feature type="coiled-coil region" evidence="8">
    <location>
        <begin position="944"/>
        <end position="985"/>
    </location>
</feature>
<gene>
    <name evidence="12" type="ORF">BCR39DRAFT_531683</name>
</gene>
<keyword evidence="5" id="KW-0472">Membrane</keyword>
<dbReference type="PANTHER" id="PTHR23323:SF26">
    <property type="entry name" value="VACUOLAR PROTEIN SORTING-ASSOCIATED PROTEIN 18 HOMOLOG"/>
    <property type="match status" value="1"/>
</dbReference>
<dbReference type="GO" id="GO:0030674">
    <property type="term" value="F:protein-macromolecule adaptor activity"/>
    <property type="evidence" value="ECO:0007669"/>
    <property type="project" value="TreeGrafter"/>
</dbReference>
<dbReference type="InterPro" id="IPR058919">
    <property type="entry name" value="Pep3/Vps18_RING_C"/>
</dbReference>
<dbReference type="PANTHER" id="PTHR23323">
    <property type="entry name" value="VACUOLAR PROTEIN SORTING-ASSOCIATED PROTEIN"/>
    <property type="match status" value="1"/>
</dbReference>
<evidence type="ECO:0000256" key="9">
    <source>
        <dbReference type="SAM" id="MobiDB-lite"/>
    </source>
</evidence>
<dbReference type="Proteomes" id="UP000193986">
    <property type="component" value="Unassembled WGS sequence"/>
</dbReference>
<proteinExistence type="inferred from homology"/>
<evidence type="ECO:0000256" key="6">
    <source>
        <dbReference type="ARBA" id="ARBA00029433"/>
    </source>
</evidence>
<dbReference type="InterPro" id="IPR007810">
    <property type="entry name" value="Pep3/Vps18_beta-prop"/>
</dbReference>
<evidence type="ECO:0000256" key="8">
    <source>
        <dbReference type="SAM" id="Coils"/>
    </source>
</evidence>
<dbReference type="FunCoup" id="A0A1Y2B445">
    <property type="interactions" value="508"/>
</dbReference>
<feature type="region of interest" description="Disordered" evidence="9">
    <location>
        <begin position="205"/>
        <end position="231"/>
    </location>
</feature>
<keyword evidence="2" id="KW-0479">Metal-binding</keyword>
<keyword evidence="13" id="KW-1185">Reference proteome</keyword>
<sequence length="1191" mass="132176">MSMLDDFVEHSAGPSIPPRYSSSGAYRSSATNGGTADLKDVEYEGFEVDDGDAPVTEDAAMVQALETGFIPSSRTANTQLPPLFALSLVQYTPPAAILCLTAANNLLFLAVAPLSIIIIDLLKPDELVTIDLPKPAPDKNNPNSQAKEALFIQRLFADPTARHLLITTNSGDTFYLPISPGNAAVQSRRPRPLRLRQTITAVGWSPISGQSSADGSSTDNPPPAKGDAITPPSTDVLLGTASGQILSLPLPPQDDIFKAVSISMSRPLERDLQTVYTLAEPRPITGIVLGFWPATTKAAGKKDRRAWVVFTTKERVFEVQGDVSTTVAGGKGGGWAEEVFKPVRESTPKFQELPGDPPSSELRAYLPTSDSQSASSIRPPSAIAWLTSPGLYTSPVPSTPNNDILSKPSLLPYPPPDVEPTPAFSRQAPTNGPSTPRVPISISITQWHWLLLYPDRIIGVSRENEKVVWDEMLPLVSTRNLSSTTSILTHSQATDERAKGLSADPVSKTFWIFTDRSILEVLVRVEDRDVWRAKLEKDDFTEALKYVRTAAQKDVVLSRQGDAYFEQARFIQAAQCYAQSSRSFEYVALRFVDADERDALRVYLSDRLDLLDKRDRTQRMMLATWLVEIYLSKCNTLEDIISAESATSDVESLTIEREMMEEDMRNFVTTYQNDLEPKVVYELILSHGRTDLYLFYANLKKDHGKVVEHWVTEEQWLKAIDVLNRQSSVDLYYRFASILMRHAPRETVDSWLRQSALSPRRLIPAMLQQNRPGDTTAISQAIRYLNHVVFQQNSTDTTIHNLLLTFHASSPDPDDGPLLRFLQSCPDDPITERPYYDLDYALRLCKQHGRVQPCVHIYSKMGLYESSVDLALEKGDLELAKINADRPDDDEPLRKKLWLKIAKYVVQEQKDIKSAMKFLESTDLVKIEDILPFFPDFVVIDDFKAEICSALEDYSARIEELRQEMEEATQSAESIKRDIQGLANRFVTVDQGDKCWKCGLGLVTRQFYVFPCQHTFHADCLIQMVMEFLPAPALRRILHLQTELVSRPSEASRALLSSTLTPGGSGTATPRNFTTGPTSGSTTTDLLLGVTGRNKLLAAGDRLRELIIPDALAQAVSAVNNNLNVVGGGGGGDKKRKASKKERDRDDARADEARAELDTLVAGVCPLCEQAVVGIDKGFVKEGEDVRDWEV</sequence>